<sequence length="204" mass="23923">MPNLKDLKELMTKANSEYKNSKEKNEKHYAFYTVMSIYAIASLSVFIMPKDILERDEILLKFTEFMAGYFPNISVFSEASSLPQVVAFYTALMWIMGILLFLMFFIGFFITFLKKLKENTPVFNKEFGIFSMLFLCYLGFSVFYHYFIGDISTSRFSIHTNNRFKIFIMIITFQTGVSFFLAGSLYVVASWVRQIIYKIKNKRS</sequence>
<evidence type="ECO:0000313" key="2">
    <source>
        <dbReference type="EMBL" id="QOQ87341.1"/>
    </source>
</evidence>
<keyword evidence="1" id="KW-0812">Transmembrane</keyword>
<accession>A0A7M1LGA4</accession>
<gene>
    <name evidence="2" type="ORF">IMC76_00525</name>
</gene>
<reference evidence="2 3" key="1">
    <citation type="submission" date="2020-10" db="EMBL/GenBank/DDBJ databases">
        <title>Campylobacter and Helicobacter PacBio genomes.</title>
        <authorList>
            <person name="Lane C."/>
        </authorList>
    </citation>
    <scope>NUCLEOTIDE SEQUENCE [LARGE SCALE GENOMIC DNA]</scope>
    <source>
        <strain evidence="2 3">2016D-0077</strain>
    </source>
</reference>
<evidence type="ECO:0000256" key="1">
    <source>
        <dbReference type="SAM" id="Phobius"/>
    </source>
</evidence>
<dbReference type="RefSeq" id="WP_172658542.1">
    <property type="nucleotide sequence ID" value="NZ_CP053842.1"/>
</dbReference>
<protein>
    <submittedName>
        <fullName evidence="2">Uncharacterized protein</fullName>
    </submittedName>
</protein>
<keyword evidence="1" id="KW-0472">Membrane</keyword>
<dbReference type="Proteomes" id="UP000594749">
    <property type="component" value="Chromosome"/>
</dbReference>
<keyword evidence="1" id="KW-1133">Transmembrane helix</keyword>
<dbReference type="AlphaFoldDB" id="A0A7M1LGA4"/>
<proteinExistence type="predicted"/>
<feature type="transmembrane region" description="Helical" evidence="1">
    <location>
        <begin position="125"/>
        <end position="146"/>
    </location>
</feature>
<feature type="transmembrane region" description="Helical" evidence="1">
    <location>
        <begin position="166"/>
        <end position="192"/>
    </location>
</feature>
<feature type="transmembrane region" description="Helical" evidence="1">
    <location>
        <begin position="29"/>
        <end position="48"/>
    </location>
</feature>
<name>A0A7M1LGA4_9BACT</name>
<feature type="transmembrane region" description="Helical" evidence="1">
    <location>
        <begin position="86"/>
        <end position="113"/>
    </location>
</feature>
<dbReference type="EMBL" id="CP063078">
    <property type="protein sequence ID" value="QOQ87341.1"/>
    <property type="molecule type" value="Genomic_DNA"/>
</dbReference>
<keyword evidence="3" id="KW-1185">Reference proteome</keyword>
<evidence type="ECO:0000313" key="3">
    <source>
        <dbReference type="Proteomes" id="UP000594749"/>
    </source>
</evidence>
<organism evidence="2 3">
    <name type="scientific">Campylobacter corcagiensis</name>
    <dbReference type="NCBI Taxonomy" id="1448857"/>
    <lineage>
        <taxon>Bacteria</taxon>
        <taxon>Pseudomonadati</taxon>
        <taxon>Campylobacterota</taxon>
        <taxon>Epsilonproteobacteria</taxon>
        <taxon>Campylobacterales</taxon>
        <taxon>Campylobacteraceae</taxon>
        <taxon>Campylobacter</taxon>
    </lineage>
</organism>